<reference evidence="3" key="1">
    <citation type="journal article" date="2019" name="Int. J. Syst. Evol. Microbiol.">
        <title>The Global Catalogue of Microorganisms (GCM) 10K type strain sequencing project: providing services to taxonomists for standard genome sequencing and annotation.</title>
        <authorList>
            <consortium name="The Broad Institute Genomics Platform"/>
            <consortium name="The Broad Institute Genome Sequencing Center for Infectious Disease"/>
            <person name="Wu L."/>
            <person name="Ma J."/>
        </authorList>
    </citation>
    <scope>NUCLEOTIDE SEQUENCE [LARGE SCALE GENOMIC DNA]</scope>
    <source>
        <strain evidence="3">JCM 4376</strain>
    </source>
</reference>
<dbReference type="EMBL" id="BMTF01000016">
    <property type="protein sequence ID" value="GGV90504.1"/>
    <property type="molecule type" value="Genomic_DNA"/>
</dbReference>
<dbReference type="InterPro" id="IPR011330">
    <property type="entry name" value="Glyco_hydro/deAcase_b/a-brl"/>
</dbReference>
<evidence type="ECO:0000313" key="2">
    <source>
        <dbReference type="EMBL" id="GGV90504.1"/>
    </source>
</evidence>
<keyword evidence="3" id="KW-1185">Reference proteome</keyword>
<protein>
    <submittedName>
        <fullName evidence="2">Uncharacterized protein</fullName>
    </submittedName>
</protein>
<dbReference type="InterPro" id="IPR005501">
    <property type="entry name" value="LamB/YcsF/PxpA-like"/>
</dbReference>
<sequence>MWRVCGTEPARGVRVGAQVSYRDLAGFGRRAMDVPAVELAAEVACRIDALWVFAEAAGSRVSYVKPHRPRRRVVTRRWASSGARADGRGRHDGSGSP</sequence>
<evidence type="ECO:0000256" key="1">
    <source>
        <dbReference type="SAM" id="MobiDB-lite"/>
    </source>
</evidence>
<name>A0ABQ2W2W4_9ACTN</name>
<feature type="compositionally biased region" description="Basic and acidic residues" evidence="1">
    <location>
        <begin position="85"/>
        <end position="97"/>
    </location>
</feature>
<dbReference type="Pfam" id="PF03746">
    <property type="entry name" value="LamB_YcsF"/>
    <property type="match status" value="1"/>
</dbReference>
<organism evidence="2 3">
    <name type="scientific">Streptomyces gelaticus</name>
    <dbReference type="NCBI Taxonomy" id="285446"/>
    <lineage>
        <taxon>Bacteria</taxon>
        <taxon>Bacillati</taxon>
        <taxon>Actinomycetota</taxon>
        <taxon>Actinomycetes</taxon>
        <taxon>Kitasatosporales</taxon>
        <taxon>Streptomycetaceae</taxon>
        <taxon>Streptomyces</taxon>
    </lineage>
</organism>
<dbReference type="PANTHER" id="PTHR30292">
    <property type="entry name" value="UNCHARACTERIZED PROTEIN YBGL-RELATED"/>
    <property type="match status" value="1"/>
</dbReference>
<gene>
    <name evidence="2" type="ORF">GCM10015535_46810</name>
</gene>
<feature type="region of interest" description="Disordered" evidence="1">
    <location>
        <begin position="74"/>
        <end position="97"/>
    </location>
</feature>
<comment type="caution">
    <text evidence="2">The sequence shown here is derived from an EMBL/GenBank/DDBJ whole genome shotgun (WGS) entry which is preliminary data.</text>
</comment>
<dbReference type="Proteomes" id="UP000660675">
    <property type="component" value="Unassembled WGS sequence"/>
</dbReference>
<dbReference type="Gene3D" id="3.20.20.370">
    <property type="entry name" value="Glycoside hydrolase/deacetylase"/>
    <property type="match status" value="1"/>
</dbReference>
<evidence type="ECO:0000313" key="3">
    <source>
        <dbReference type="Proteomes" id="UP000660675"/>
    </source>
</evidence>
<dbReference type="SUPFAM" id="SSF88713">
    <property type="entry name" value="Glycoside hydrolase/deacetylase"/>
    <property type="match status" value="1"/>
</dbReference>
<proteinExistence type="predicted"/>
<accession>A0ABQ2W2W4</accession>
<dbReference type="PANTHER" id="PTHR30292:SF0">
    <property type="entry name" value="5-OXOPROLINASE SUBUNIT A"/>
    <property type="match status" value="1"/>
</dbReference>